<gene>
    <name evidence="3" type="ORF">SPTER_36810</name>
</gene>
<proteinExistence type="predicted"/>
<feature type="domain" description="HTH cro/C1-type" evidence="2">
    <location>
        <begin position="8"/>
        <end position="63"/>
    </location>
</feature>
<dbReference type="OrthoDB" id="3035529at2"/>
<dbReference type="InterPro" id="IPR050807">
    <property type="entry name" value="TransReg_Diox_bact_type"/>
</dbReference>
<dbReference type="PROSITE" id="PS50943">
    <property type="entry name" value="HTH_CROC1"/>
    <property type="match status" value="1"/>
</dbReference>
<dbReference type="AlphaFoldDB" id="A0A517DY27"/>
<accession>A0A517DY27</accession>
<reference evidence="3 4" key="1">
    <citation type="submission" date="2019-02" db="EMBL/GenBank/DDBJ databases">
        <title>Closed genome of Sporomusa termitida DSM 4440.</title>
        <authorList>
            <person name="Poehlein A."/>
            <person name="Daniel R."/>
        </authorList>
    </citation>
    <scope>NUCLEOTIDE SEQUENCE [LARGE SCALE GENOMIC DNA]</scope>
    <source>
        <strain evidence="3 4">DSM 4440</strain>
    </source>
</reference>
<dbReference type="Proteomes" id="UP000320776">
    <property type="component" value="Chromosome"/>
</dbReference>
<dbReference type="PANTHER" id="PTHR46797:SF1">
    <property type="entry name" value="METHYLPHOSPHONATE SYNTHASE"/>
    <property type="match status" value="1"/>
</dbReference>
<dbReference type="GO" id="GO:0003700">
    <property type="term" value="F:DNA-binding transcription factor activity"/>
    <property type="evidence" value="ECO:0007669"/>
    <property type="project" value="TreeGrafter"/>
</dbReference>
<dbReference type="SUPFAM" id="SSF47413">
    <property type="entry name" value="lambda repressor-like DNA-binding domains"/>
    <property type="match status" value="1"/>
</dbReference>
<protein>
    <submittedName>
        <fullName evidence="3">Helix-turn-helix protein</fullName>
    </submittedName>
</protein>
<evidence type="ECO:0000259" key="2">
    <source>
        <dbReference type="PROSITE" id="PS50943"/>
    </source>
</evidence>
<dbReference type="InterPro" id="IPR010982">
    <property type="entry name" value="Lambda_DNA-bd_dom_sf"/>
</dbReference>
<dbReference type="CDD" id="cd00093">
    <property type="entry name" value="HTH_XRE"/>
    <property type="match status" value="1"/>
</dbReference>
<dbReference type="EMBL" id="CP036259">
    <property type="protein sequence ID" value="QDR82257.1"/>
    <property type="molecule type" value="Genomic_DNA"/>
</dbReference>
<keyword evidence="1" id="KW-0238">DNA-binding</keyword>
<dbReference type="Pfam" id="PF01381">
    <property type="entry name" value="HTH_3"/>
    <property type="match status" value="1"/>
</dbReference>
<dbReference type="KEGG" id="sted:SPTER_36810"/>
<organism evidence="3 4">
    <name type="scientific">Sporomusa termitida</name>
    <dbReference type="NCBI Taxonomy" id="2377"/>
    <lineage>
        <taxon>Bacteria</taxon>
        <taxon>Bacillati</taxon>
        <taxon>Bacillota</taxon>
        <taxon>Negativicutes</taxon>
        <taxon>Selenomonadales</taxon>
        <taxon>Sporomusaceae</taxon>
        <taxon>Sporomusa</taxon>
    </lineage>
</organism>
<evidence type="ECO:0000313" key="3">
    <source>
        <dbReference type="EMBL" id="QDR82257.1"/>
    </source>
</evidence>
<dbReference type="GO" id="GO:0005829">
    <property type="term" value="C:cytosol"/>
    <property type="evidence" value="ECO:0007669"/>
    <property type="project" value="TreeGrafter"/>
</dbReference>
<sequence>MTNLGKQLARLRASKGLSQNKLAIISKVPQSAISEIEAGKRKNPGIFYLQQLAAALGVTLVELTEFDYRQHNR</sequence>
<dbReference type="InterPro" id="IPR001387">
    <property type="entry name" value="Cro/C1-type_HTH"/>
</dbReference>
<dbReference type="RefSeq" id="WP_144351660.1">
    <property type="nucleotide sequence ID" value="NZ_CP036259.1"/>
</dbReference>
<keyword evidence="4" id="KW-1185">Reference proteome</keyword>
<dbReference type="PANTHER" id="PTHR46797">
    <property type="entry name" value="HTH-TYPE TRANSCRIPTIONAL REGULATOR"/>
    <property type="match status" value="1"/>
</dbReference>
<evidence type="ECO:0000313" key="4">
    <source>
        <dbReference type="Proteomes" id="UP000320776"/>
    </source>
</evidence>
<name>A0A517DY27_9FIRM</name>
<dbReference type="SMART" id="SM00530">
    <property type="entry name" value="HTH_XRE"/>
    <property type="match status" value="1"/>
</dbReference>
<dbReference type="GO" id="GO:0003677">
    <property type="term" value="F:DNA binding"/>
    <property type="evidence" value="ECO:0007669"/>
    <property type="project" value="UniProtKB-KW"/>
</dbReference>
<evidence type="ECO:0000256" key="1">
    <source>
        <dbReference type="ARBA" id="ARBA00023125"/>
    </source>
</evidence>
<dbReference type="Gene3D" id="1.10.260.40">
    <property type="entry name" value="lambda repressor-like DNA-binding domains"/>
    <property type="match status" value="1"/>
</dbReference>